<dbReference type="InterPro" id="IPR004360">
    <property type="entry name" value="Glyas_Fos-R_dOase_dom"/>
</dbReference>
<dbReference type="PROSITE" id="PS51819">
    <property type="entry name" value="VOC"/>
    <property type="match status" value="1"/>
</dbReference>
<dbReference type="Proteomes" id="UP000243528">
    <property type="component" value="Unassembled WGS sequence"/>
</dbReference>
<dbReference type="Gene3D" id="3.10.180.10">
    <property type="entry name" value="2,3-Dihydroxybiphenyl 1,2-Dioxygenase, domain 1"/>
    <property type="match status" value="1"/>
</dbReference>
<reference evidence="2 3" key="1">
    <citation type="submission" date="2018-03" db="EMBL/GenBank/DDBJ databases">
        <title>Genomic Encyclopedia of Archaeal and Bacterial Type Strains, Phase II (KMG-II): from individual species to whole genera.</title>
        <authorList>
            <person name="Goeker M."/>
        </authorList>
    </citation>
    <scope>NUCLEOTIDE SEQUENCE [LARGE SCALE GENOMIC DNA]</scope>
    <source>
        <strain evidence="2 3">DSM 45211</strain>
    </source>
</reference>
<accession>A0A2P8E187</accession>
<comment type="caution">
    <text evidence="2">The sequence shown here is derived from an EMBL/GenBank/DDBJ whole genome shotgun (WGS) entry which is preliminary data.</text>
</comment>
<keyword evidence="2" id="KW-0223">Dioxygenase</keyword>
<dbReference type="Pfam" id="PF00903">
    <property type="entry name" value="Glyoxalase"/>
    <property type="match status" value="1"/>
</dbReference>
<dbReference type="EMBL" id="PYGE01000008">
    <property type="protein sequence ID" value="PSL03254.1"/>
    <property type="molecule type" value="Genomic_DNA"/>
</dbReference>
<keyword evidence="2" id="KW-0560">Oxidoreductase</keyword>
<dbReference type="OrthoDB" id="5119162at2"/>
<evidence type="ECO:0000313" key="3">
    <source>
        <dbReference type="Proteomes" id="UP000243528"/>
    </source>
</evidence>
<dbReference type="AlphaFoldDB" id="A0A2P8E187"/>
<feature type="domain" description="VOC" evidence="1">
    <location>
        <begin position="2"/>
        <end position="111"/>
    </location>
</feature>
<organism evidence="2 3">
    <name type="scientific">Haloactinopolyspora alba</name>
    <dbReference type="NCBI Taxonomy" id="648780"/>
    <lineage>
        <taxon>Bacteria</taxon>
        <taxon>Bacillati</taxon>
        <taxon>Actinomycetota</taxon>
        <taxon>Actinomycetes</taxon>
        <taxon>Jiangellales</taxon>
        <taxon>Jiangellaceae</taxon>
        <taxon>Haloactinopolyspora</taxon>
    </lineage>
</organism>
<keyword evidence="3" id="KW-1185">Reference proteome</keyword>
<dbReference type="CDD" id="cd06587">
    <property type="entry name" value="VOC"/>
    <property type="match status" value="1"/>
</dbReference>
<gene>
    <name evidence="2" type="ORF">CLV30_108166</name>
</gene>
<dbReference type="SUPFAM" id="SSF54593">
    <property type="entry name" value="Glyoxalase/Bleomycin resistance protein/Dihydroxybiphenyl dioxygenase"/>
    <property type="match status" value="1"/>
</dbReference>
<evidence type="ECO:0000259" key="1">
    <source>
        <dbReference type="PROSITE" id="PS51819"/>
    </source>
</evidence>
<protein>
    <submittedName>
        <fullName evidence="2">Extradiol dioxygenase family protein</fullName>
    </submittedName>
</protein>
<dbReference type="RefSeq" id="WP_106537653.1">
    <property type="nucleotide sequence ID" value="NZ_ML142902.1"/>
</dbReference>
<evidence type="ECO:0000313" key="2">
    <source>
        <dbReference type="EMBL" id="PSL03254.1"/>
    </source>
</evidence>
<dbReference type="InterPro" id="IPR029068">
    <property type="entry name" value="Glyas_Bleomycin-R_OHBP_Dase"/>
</dbReference>
<sequence>MRLAFFYQSVQDLPAALAFYRDDLGLDEAWREGESTVAFELPGSSVQLMVDQRPSDDERWESGAVFEVDDVEAFVKERHGFRWLGETLEIPGGRLAAFADPSGNVIQVLDQSAEGSDQS</sequence>
<dbReference type="InterPro" id="IPR037523">
    <property type="entry name" value="VOC_core"/>
</dbReference>
<dbReference type="GO" id="GO:0051213">
    <property type="term" value="F:dioxygenase activity"/>
    <property type="evidence" value="ECO:0007669"/>
    <property type="project" value="UniProtKB-KW"/>
</dbReference>
<name>A0A2P8E187_9ACTN</name>
<proteinExistence type="predicted"/>